<proteinExistence type="predicted"/>
<dbReference type="Pfam" id="PF00903">
    <property type="entry name" value="Glyoxalase"/>
    <property type="match status" value="1"/>
</dbReference>
<dbReference type="AlphaFoldDB" id="A0A3M2SGQ4"/>
<organism evidence="2 3">
    <name type="scientific">Fusarium kuroshium</name>
    <dbReference type="NCBI Taxonomy" id="2010991"/>
    <lineage>
        <taxon>Eukaryota</taxon>
        <taxon>Fungi</taxon>
        <taxon>Dikarya</taxon>
        <taxon>Ascomycota</taxon>
        <taxon>Pezizomycotina</taxon>
        <taxon>Sordariomycetes</taxon>
        <taxon>Hypocreomycetidae</taxon>
        <taxon>Hypocreales</taxon>
        <taxon>Nectriaceae</taxon>
        <taxon>Fusarium</taxon>
        <taxon>Fusarium solani species complex</taxon>
    </lineage>
</organism>
<keyword evidence="3" id="KW-1185">Reference proteome</keyword>
<dbReference type="PROSITE" id="PS51819">
    <property type="entry name" value="VOC"/>
    <property type="match status" value="1"/>
</dbReference>
<dbReference type="InterPro" id="IPR004360">
    <property type="entry name" value="Glyas_Fos-R_dOase_dom"/>
</dbReference>
<reference evidence="2 3" key="1">
    <citation type="submission" date="2017-06" db="EMBL/GenBank/DDBJ databases">
        <title>Comparative genomic analysis of Ambrosia Fusariam Clade fungi.</title>
        <authorList>
            <person name="Stajich J.E."/>
            <person name="Carrillo J."/>
            <person name="Kijimoto T."/>
            <person name="Eskalen A."/>
            <person name="O'Donnell K."/>
            <person name="Kasson M."/>
        </authorList>
    </citation>
    <scope>NUCLEOTIDE SEQUENCE [LARGE SCALE GENOMIC DNA]</scope>
    <source>
        <strain evidence="2">UCR3666</strain>
    </source>
</reference>
<accession>A0A3M2SGQ4</accession>
<comment type="caution">
    <text evidence="2">The sequence shown here is derived from an EMBL/GenBank/DDBJ whole genome shotgun (WGS) entry which is preliminary data.</text>
</comment>
<dbReference type="Proteomes" id="UP000277212">
    <property type="component" value="Unassembled WGS sequence"/>
</dbReference>
<dbReference type="InterPro" id="IPR029068">
    <property type="entry name" value="Glyas_Bleomycin-R_OHBP_Dase"/>
</dbReference>
<evidence type="ECO:0000259" key="1">
    <source>
        <dbReference type="PROSITE" id="PS51819"/>
    </source>
</evidence>
<dbReference type="STRING" id="2010991.A0A3M2SGQ4"/>
<feature type="domain" description="VOC" evidence="1">
    <location>
        <begin position="11"/>
        <end position="134"/>
    </location>
</feature>
<protein>
    <recommendedName>
        <fullName evidence="1">VOC domain-containing protein</fullName>
    </recommendedName>
</protein>
<dbReference type="InterPro" id="IPR037523">
    <property type="entry name" value="VOC_core"/>
</dbReference>
<dbReference type="SUPFAM" id="SSF54593">
    <property type="entry name" value="Glyoxalase/Bleomycin resistance protein/Dihydroxybiphenyl dioxygenase"/>
    <property type="match status" value="1"/>
</dbReference>
<name>A0A3M2SGQ4_9HYPO</name>
<dbReference type="EMBL" id="NKUJ01000043">
    <property type="protein sequence ID" value="RMJ16708.1"/>
    <property type="molecule type" value="Genomic_DNA"/>
</dbReference>
<dbReference type="OrthoDB" id="1077582at2759"/>
<dbReference type="Gene3D" id="3.10.180.10">
    <property type="entry name" value="2,3-Dihydroxybiphenyl 1,2-Dioxygenase, domain 1"/>
    <property type="match status" value="1"/>
</dbReference>
<evidence type="ECO:0000313" key="3">
    <source>
        <dbReference type="Proteomes" id="UP000277212"/>
    </source>
</evidence>
<evidence type="ECO:0000313" key="2">
    <source>
        <dbReference type="EMBL" id="RMJ16708.1"/>
    </source>
</evidence>
<gene>
    <name evidence="2" type="ORF">CDV36_003573</name>
</gene>
<sequence length="143" mass="15777">MSGTPAPVASAWKIIPTFESDDIARTLKFYVDILGFSLASTKPEDGDPSRFFFCSIYAGEKAAANIYFFKPTGRSANPSSAYIALGTTQLDQLHDSLKARDDVEFADEIQDQPWGFRQFAIKDPDGNTLTFFKYLEGGNPGDE</sequence>